<dbReference type="AlphaFoldDB" id="S3ZSF8"/>
<gene>
    <name evidence="2" type="ORF">STRAU_1219</name>
</gene>
<name>S3ZSF8_9ACTN</name>
<evidence type="ECO:0000313" key="3">
    <source>
        <dbReference type="Proteomes" id="UP000014629"/>
    </source>
</evidence>
<dbReference type="EMBL" id="AOPZ01000048">
    <property type="protein sequence ID" value="EPH45714.1"/>
    <property type="molecule type" value="Genomic_DNA"/>
</dbReference>
<organism evidence="2 3">
    <name type="scientific">Streptomyces aurantiacus JA 4570</name>
    <dbReference type="NCBI Taxonomy" id="1286094"/>
    <lineage>
        <taxon>Bacteria</taxon>
        <taxon>Bacillati</taxon>
        <taxon>Actinomycetota</taxon>
        <taxon>Actinomycetes</taxon>
        <taxon>Kitasatosporales</taxon>
        <taxon>Streptomycetaceae</taxon>
        <taxon>Streptomyces</taxon>
        <taxon>Streptomyces aurantiacus group</taxon>
    </lineage>
</organism>
<protein>
    <submittedName>
        <fullName evidence="2">Uncharacterized protein</fullName>
    </submittedName>
</protein>
<keyword evidence="3" id="KW-1185">Reference proteome</keyword>
<accession>S3ZSF8</accession>
<comment type="caution">
    <text evidence="2">The sequence shown here is derived from an EMBL/GenBank/DDBJ whole genome shotgun (WGS) entry which is preliminary data.</text>
</comment>
<reference evidence="2 3" key="1">
    <citation type="submission" date="2013-02" db="EMBL/GenBank/DDBJ databases">
        <title>Draft Genome Sequence of Streptomyces aurantiacus, Which Produces Setomimycin.</title>
        <authorList>
            <person name="Gruening B.A."/>
            <person name="Praeg A."/>
            <person name="Erxleben A."/>
            <person name="Guenther S."/>
            <person name="Mueller M."/>
        </authorList>
    </citation>
    <scope>NUCLEOTIDE SEQUENCE [LARGE SCALE GENOMIC DNA]</scope>
    <source>
        <strain evidence="2 3">JA 4570</strain>
    </source>
</reference>
<feature type="region of interest" description="Disordered" evidence="1">
    <location>
        <begin position="1"/>
        <end position="44"/>
    </location>
</feature>
<dbReference type="InterPro" id="IPR028994">
    <property type="entry name" value="Integrin_alpha_N"/>
</dbReference>
<dbReference type="Proteomes" id="UP000014629">
    <property type="component" value="Unassembled WGS sequence"/>
</dbReference>
<sequence>MPGAPAEGRAPRAGEGSNDPDDINGDGYTDLLVPMPADTDQAGGGERIGVFYGSARGLDPATRTVYGGRELGLPEPMQGSRGSGADSIAGGDVVTGGTVLTADLDGDGFPDFVTETVGEWYGNINAPHMTSYISWGGPGGPRAGAEATPVRLPGSAVSGLSRVVRGDFDGDGHHDLAGLAQNRSATVLLYGPFKRSGAPARTDTRLPWKEGRLVADDIDPSGKPRATSLLIHHQQYGGEQTPSTFFQARRGRGLSADGKELRPGNAQAFGDFDGDGLRDTAVGDDGNRRVDFGHASEAPEVAGSLAVYPGSGGTPVTRRLPLTPIDVDTSYGSGGYAAADPDGDGRDAILVPTHENATLIDGEKHTEVLRQGPDRPHTPEELRHARPAGAADFNADGKDELILHWATGISYGLYGDHPTHWWITDGTTSRDQASFTTIGLVH</sequence>
<evidence type="ECO:0000256" key="1">
    <source>
        <dbReference type="SAM" id="MobiDB-lite"/>
    </source>
</evidence>
<dbReference type="SUPFAM" id="SSF69318">
    <property type="entry name" value="Integrin alpha N-terminal domain"/>
    <property type="match status" value="1"/>
</dbReference>
<dbReference type="PANTHER" id="PTHR46580">
    <property type="entry name" value="SENSOR KINASE-RELATED"/>
    <property type="match status" value="1"/>
</dbReference>
<proteinExistence type="predicted"/>
<dbReference type="Gene3D" id="2.130.10.130">
    <property type="entry name" value="Integrin alpha, N-terminal"/>
    <property type="match status" value="2"/>
</dbReference>
<feature type="compositionally biased region" description="Low complexity" evidence="1">
    <location>
        <begin position="1"/>
        <end position="16"/>
    </location>
</feature>
<dbReference type="PATRIC" id="fig|1286094.4.peg.1198"/>
<evidence type="ECO:0000313" key="2">
    <source>
        <dbReference type="EMBL" id="EPH45714.1"/>
    </source>
</evidence>
<dbReference type="PANTHER" id="PTHR46580:SF4">
    <property type="entry name" value="ATP_GTP-BINDING PROTEIN"/>
    <property type="match status" value="1"/>
</dbReference>